<evidence type="ECO:0000256" key="1">
    <source>
        <dbReference type="SAM" id="Coils"/>
    </source>
</evidence>
<dbReference type="EMBL" id="JXDG01000003">
    <property type="protein sequence ID" value="KIH86060.1"/>
    <property type="molecule type" value="Genomic_DNA"/>
</dbReference>
<keyword evidence="1" id="KW-0175">Coiled coil</keyword>
<dbReference type="PATRIC" id="fig|226910.6.peg.425"/>
<proteinExistence type="predicted"/>
<evidence type="ECO:0000313" key="2">
    <source>
        <dbReference type="EMBL" id="KIH86060.1"/>
    </source>
</evidence>
<reference evidence="2 3" key="1">
    <citation type="submission" date="2015-01" db="EMBL/GenBank/DDBJ databases">
        <title>Complete genome of Pseudomonas batumici UCM B-321 producer of the batumin antibiotic with strong antistaphilococcal and potential anticancer activity.</title>
        <authorList>
            <person name="Klochko V.V."/>
            <person name="Zelena L.B."/>
            <person name="Elena K.A."/>
            <person name="Reva O.N."/>
        </authorList>
    </citation>
    <scope>NUCLEOTIDE SEQUENCE [LARGE SCALE GENOMIC DNA]</scope>
    <source>
        <strain evidence="2 3">UCM B-321</strain>
    </source>
</reference>
<gene>
    <name evidence="2" type="ORF">UCMB321_0427</name>
</gene>
<organism evidence="2 3">
    <name type="scientific">Pseudomonas batumici</name>
    <dbReference type="NCBI Taxonomy" id="226910"/>
    <lineage>
        <taxon>Bacteria</taxon>
        <taxon>Pseudomonadati</taxon>
        <taxon>Pseudomonadota</taxon>
        <taxon>Gammaproteobacteria</taxon>
        <taxon>Pseudomonadales</taxon>
        <taxon>Pseudomonadaceae</taxon>
        <taxon>Pseudomonas</taxon>
    </lineage>
</organism>
<keyword evidence="3" id="KW-1185">Reference proteome</keyword>
<name>A0A0C2IG97_9PSED</name>
<feature type="coiled-coil region" evidence="1">
    <location>
        <begin position="6"/>
        <end position="33"/>
    </location>
</feature>
<protein>
    <submittedName>
        <fullName evidence="2">Uncharacterized protein</fullName>
    </submittedName>
</protein>
<accession>A0A0C2IG97</accession>
<sequence>MPYNDMLQAEIRANQLQETINQLSADLAARTAELAQLAPVEALAKNWAASMGLDYDEELEFCRAVDAENAQ</sequence>
<dbReference type="Proteomes" id="UP000031535">
    <property type="component" value="Unassembled WGS sequence"/>
</dbReference>
<dbReference type="AlphaFoldDB" id="A0A0C2IG97"/>
<comment type="caution">
    <text evidence="2">The sequence shown here is derived from an EMBL/GenBank/DDBJ whole genome shotgun (WGS) entry which is preliminary data.</text>
</comment>
<evidence type="ECO:0000313" key="3">
    <source>
        <dbReference type="Proteomes" id="UP000031535"/>
    </source>
</evidence>